<evidence type="ECO:0000256" key="3">
    <source>
        <dbReference type="ARBA" id="ARBA00022619"/>
    </source>
</evidence>
<evidence type="ECO:0000256" key="4">
    <source>
        <dbReference type="ARBA" id="ARBA00022679"/>
    </source>
</evidence>
<dbReference type="Pfam" id="PF00885">
    <property type="entry name" value="DMRL_synthase"/>
    <property type="match status" value="1"/>
</dbReference>
<comment type="pathway">
    <text evidence="1">Cofactor biosynthesis; riboflavin biosynthesis.</text>
</comment>
<keyword evidence="5" id="KW-0614">Plasmid</keyword>
<evidence type="ECO:0000256" key="2">
    <source>
        <dbReference type="ARBA" id="ARBA00007424"/>
    </source>
</evidence>
<dbReference type="EMBL" id="LR134420">
    <property type="protein sequence ID" value="VEH85199.1"/>
    <property type="molecule type" value="Genomic_DNA"/>
</dbReference>
<reference evidence="5 6" key="1">
    <citation type="submission" date="2018-12" db="EMBL/GenBank/DDBJ databases">
        <authorList>
            <consortium name="Pathogen Informatics"/>
        </authorList>
    </citation>
    <scope>NUCLEOTIDE SEQUENCE [LARGE SCALE GENOMIC DNA]</scope>
    <source>
        <strain evidence="5 6">NCTC12735</strain>
        <plasmid evidence="6">11</plasmid>
    </source>
</reference>
<evidence type="ECO:0000313" key="5">
    <source>
        <dbReference type="EMBL" id="VEH85199.1"/>
    </source>
</evidence>
<protein>
    <submittedName>
        <fullName evidence="5">6,7-dimethyl-8-ribityllumazine synthase</fullName>
    </submittedName>
</protein>
<keyword evidence="4" id="KW-0808">Transferase</keyword>
<evidence type="ECO:0000256" key="1">
    <source>
        <dbReference type="ARBA" id="ARBA00005104"/>
    </source>
</evidence>
<dbReference type="Proteomes" id="UP000281170">
    <property type="component" value="Plasmid 11"/>
</dbReference>
<name>A0A3S4UGW7_9GAMM</name>
<geneLocation type="plasmid" evidence="5 6">
    <name>11</name>
</geneLocation>
<dbReference type="InterPro" id="IPR002180">
    <property type="entry name" value="LS/RS"/>
</dbReference>
<accession>A0A3S4UGW7</accession>
<evidence type="ECO:0000313" key="6">
    <source>
        <dbReference type="Proteomes" id="UP000281170"/>
    </source>
</evidence>
<dbReference type="Gene3D" id="3.40.50.960">
    <property type="entry name" value="Lumazine/riboflavin synthase"/>
    <property type="match status" value="1"/>
</dbReference>
<dbReference type="SUPFAM" id="SSF52121">
    <property type="entry name" value="Lumazine synthase"/>
    <property type="match status" value="1"/>
</dbReference>
<gene>
    <name evidence="5" type="ORF">NCTC12735_00824</name>
</gene>
<dbReference type="KEGG" id="ladl:NCTC12735_00824"/>
<dbReference type="GO" id="GO:0009349">
    <property type="term" value="C:riboflavin synthase complex"/>
    <property type="evidence" value="ECO:0007669"/>
    <property type="project" value="InterPro"/>
</dbReference>
<keyword evidence="3" id="KW-0686">Riboflavin biosynthesis</keyword>
<sequence>MGGTRNCYFKNYLMPKILLVSSEVHKQLASEQLNLCLPLVKNAGYDYQVELLQAGAYEIPFVINTYHQNKSFDGYIALGLILKANLEHYKNIMSHIRYCFTQFALNDIIVGNGIVSGSTTEELREKIHNSNPCLSAYPSAFNAVDCLIKLRNKITL</sequence>
<dbReference type="GO" id="GO:0009231">
    <property type="term" value="P:riboflavin biosynthetic process"/>
    <property type="evidence" value="ECO:0007669"/>
    <property type="project" value="UniProtKB-UniPathway"/>
</dbReference>
<comment type="similarity">
    <text evidence="2">Belongs to the DMRL synthase family.</text>
</comment>
<dbReference type="GO" id="GO:0016740">
    <property type="term" value="F:transferase activity"/>
    <property type="evidence" value="ECO:0007669"/>
    <property type="project" value="UniProtKB-KW"/>
</dbReference>
<proteinExistence type="inferred from homology"/>
<dbReference type="AlphaFoldDB" id="A0A3S4UGW7"/>
<organism evidence="5 6">
    <name type="scientific">Legionella adelaidensis</name>
    <dbReference type="NCBI Taxonomy" id="45056"/>
    <lineage>
        <taxon>Bacteria</taxon>
        <taxon>Pseudomonadati</taxon>
        <taxon>Pseudomonadota</taxon>
        <taxon>Gammaproteobacteria</taxon>
        <taxon>Legionellales</taxon>
        <taxon>Legionellaceae</taxon>
        <taxon>Legionella</taxon>
    </lineage>
</organism>
<dbReference type="UniPathway" id="UPA00275"/>
<dbReference type="InterPro" id="IPR036467">
    <property type="entry name" value="LS/RS_sf"/>
</dbReference>